<organism evidence="8 9">
    <name type="scientific">Solanum pennellii</name>
    <name type="common">Tomato</name>
    <name type="synonym">Lycopersicon pennellii</name>
    <dbReference type="NCBI Taxonomy" id="28526"/>
    <lineage>
        <taxon>Eukaryota</taxon>
        <taxon>Viridiplantae</taxon>
        <taxon>Streptophyta</taxon>
        <taxon>Embryophyta</taxon>
        <taxon>Tracheophyta</taxon>
        <taxon>Spermatophyta</taxon>
        <taxon>Magnoliopsida</taxon>
        <taxon>eudicotyledons</taxon>
        <taxon>Gunneridae</taxon>
        <taxon>Pentapetalae</taxon>
        <taxon>asterids</taxon>
        <taxon>lamiids</taxon>
        <taxon>Solanales</taxon>
        <taxon>Solanaceae</taxon>
        <taxon>Solanoideae</taxon>
        <taxon>Solaneae</taxon>
        <taxon>Solanum</taxon>
        <taxon>Solanum subgen. Lycopersicon</taxon>
    </lineage>
</organism>
<evidence type="ECO:0000256" key="4">
    <source>
        <dbReference type="ARBA" id="ARBA00022989"/>
    </source>
</evidence>
<proteinExistence type="inferred from homology"/>
<dbReference type="SUPFAM" id="SSF103473">
    <property type="entry name" value="MFS general substrate transporter"/>
    <property type="match status" value="1"/>
</dbReference>
<protein>
    <submittedName>
        <fullName evidence="9">Protein NRT1/ PTR FAMILY 7.3 isoform X1</fullName>
    </submittedName>
</protein>
<gene>
    <name evidence="9" type="primary">LOC107028018</name>
</gene>
<reference evidence="8" key="1">
    <citation type="journal article" date="2014" name="Nat. Genet.">
        <title>The genome of the stress-tolerant wild tomato species Solanum pennellii.</title>
        <authorList>
            <person name="Bolger A."/>
            <person name="Scossa F."/>
            <person name="Bolger M.E."/>
            <person name="Lanz C."/>
            <person name="Maumus F."/>
            <person name="Tohge T."/>
            <person name="Quesneville H."/>
            <person name="Alseekh S."/>
            <person name="Sorensen I."/>
            <person name="Lichtenstein G."/>
            <person name="Fich E.A."/>
            <person name="Conte M."/>
            <person name="Keller H."/>
            <person name="Schneeberger K."/>
            <person name="Schwacke R."/>
            <person name="Ofner I."/>
            <person name="Vrebalov J."/>
            <person name="Xu Y."/>
            <person name="Osorio S."/>
            <person name="Aflitos S.A."/>
            <person name="Schijlen E."/>
            <person name="Jimenez-Gomez J.M."/>
            <person name="Ryngajllo M."/>
            <person name="Kimura S."/>
            <person name="Kumar R."/>
            <person name="Koenig D."/>
            <person name="Headland L.R."/>
            <person name="Maloof J.N."/>
            <person name="Sinha N."/>
            <person name="van Ham R.C."/>
            <person name="Lankhorst R.K."/>
            <person name="Mao L."/>
            <person name="Vogel A."/>
            <person name="Arsova B."/>
            <person name="Panstruga R."/>
            <person name="Fei Z."/>
            <person name="Rose J.K."/>
            <person name="Zamir D."/>
            <person name="Carrari F."/>
            <person name="Giovannoni J.J."/>
            <person name="Weigel D."/>
            <person name="Usadel B."/>
            <person name="Fernie A.R."/>
        </authorList>
    </citation>
    <scope>NUCLEOTIDE SEQUENCE [LARGE SCALE GENOMIC DNA]</scope>
    <source>
        <strain evidence="8">cv. LA0716</strain>
    </source>
</reference>
<comment type="subcellular location">
    <subcellularLocation>
        <location evidence="1">Membrane</location>
        <topology evidence="1">Multi-pass membrane protein</topology>
    </subcellularLocation>
</comment>
<keyword evidence="5 7" id="KW-0472">Membrane</keyword>
<evidence type="ECO:0000256" key="6">
    <source>
        <dbReference type="ARBA" id="ARBA00044504"/>
    </source>
</evidence>
<evidence type="ECO:0000256" key="7">
    <source>
        <dbReference type="SAM" id="Phobius"/>
    </source>
</evidence>
<evidence type="ECO:0000256" key="1">
    <source>
        <dbReference type="ARBA" id="ARBA00004141"/>
    </source>
</evidence>
<dbReference type="Proteomes" id="UP000694930">
    <property type="component" value="Chromosome 8"/>
</dbReference>
<dbReference type="CDD" id="cd17419">
    <property type="entry name" value="MFS_NPF7"/>
    <property type="match status" value="1"/>
</dbReference>
<feature type="transmembrane region" description="Helical" evidence="7">
    <location>
        <begin position="547"/>
        <end position="569"/>
    </location>
</feature>
<feature type="transmembrane region" description="Helical" evidence="7">
    <location>
        <begin position="79"/>
        <end position="100"/>
    </location>
</feature>
<evidence type="ECO:0000256" key="5">
    <source>
        <dbReference type="ARBA" id="ARBA00023136"/>
    </source>
</evidence>
<dbReference type="InterPro" id="IPR036259">
    <property type="entry name" value="MFS_trans_sf"/>
</dbReference>
<dbReference type="InterPro" id="IPR000109">
    <property type="entry name" value="POT_fam"/>
</dbReference>
<dbReference type="Gene3D" id="1.20.1250.20">
    <property type="entry name" value="MFS general substrate transporter like domains"/>
    <property type="match status" value="1"/>
</dbReference>
<evidence type="ECO:0000256" key="2">
    <source>
        <dbReference type="ARBA" id="ARBA00005982"/>
    </source>
</evidence>
<dbReference type="Pfam" id="PF00854">
    <property type="entry name" value="PTR2"/>
    <property type="match status" value="1"/>
</dbReference>
<keyword evidence="8" id="KW-1185">Reference proteome</keyword>
<feature type="transmembrane region" description="Helical" evidence="7">
    <location>
        <begin position="40"/>
        <end position="67"/>
    </location>
</feature>
<feature type="transmembrane region" description="Helical" evidence="7">
    <location>
        <begin position="381"/>
        <end position="399"/>
    </location>
</feature>
<evidence type="ECO:0000256" key="3">
    <source>
        <dbReference type="ARBA" id="ARBA00022692"/>
    </source>
</evidence>
<comment type="similarity">
    <text evidence="6">Belongs to the major facilitator superfamily. Phosphate:H(+) symporter (TC 2.A.1.9) family.</text>
</comment>
<keyword evidence="4 7" id="KW-1133">Transmembrane helix</keyword>
<name>A0ABM1HEV4_SOLPN</name>
<evidence type="ECO:0000313" key="8">
    <source>
        <dbReference type="Proteomes" id="UP000694930"/>
    </source>
</evidence>
<dbReference type="RefSeq" id="XP_015084552.1">
    <property type="nucleotide sequence ID" value="XM_015229066.2"/>
</dbReference>
<dbReference type="PANTHER" id="PTHR11654">
    <property type="entry name" value="OLIGOPEPTIDE TRANSPORTER-RELATED"/>
    <property type="match status" value="1"/>
</dbReference>
<dbReference type="GeneID" id="107028018"/>
<feature type="transmembrane region" description="Helical" evidence="7">
    <location>
        <begin position="339"/>
        <end position="361"/>
    </location>
</feature>
<feature type="transmembrane region" description="Helical" evidence="7">
    <location>
        <begin position="225"/>
        <end position="245"/>
    </location>
</feature>
<keyword evidence="3 7" id="KW-0812">Transmembrane</keyword>
<sequence length="590" mass="65788">MACLELSKEVKVKGKEEDCTNDGTVDFYGMPANKAKTGKWLAGIMLLLNQGLATLAFFGVGVNLVLFLTRVLQQNNAEAANNVSIWTGTVYIFSLLGAFLSDSYWGRFKSCAIFQVIYVTGLVLLSLTTQRYLLKPEGCGEREILCGEHSSTEISLFYVSVYMIALGYGGYQPNIATFGADQFDARDPREKQSKLAFFSYFYLALNLGSLFSNTVLDYFEDEGKWALGFWASAASAFAGLVLFLGGTAKYRHFRSSGNPIIRFSQVIVAASKKWSVETPDELYEGDDESDRKMLHTHGFRFLDRAALITSKEQDNEKNRNQWLLCPVSQVEEVKCILRLLPIWLCTIVYSVVFTQMASIFVEQGDAMKTSIGNFRIPAASMSTFDIMSVAVFIFLYRRVLDPIVKNIKKIKGEGQGITQLQRMGIGLVIAVMAMLSAAIVECYRLKYAKKECRHCEGSSSLSIFWQVPQYSLIGASEVFMYVGQLEFFNEQAPEGLKSFGSALCMTSISLGNYVSSLLVSVVMKISTTDNMSGWIPGNLNEGHLDRFYFLLAGLTILDLVAFIACAKWYKGIKHSGEMNQQVKEDDKCEV</sequence>
<comment type="similarity">
    <text evidence="2">Belongs to the major facilitator superfamily. Proton-dependent oligopeptide transporter (POT/PTR) (TC 2.A.17) family.</text>
</comment>
<feature type="transmembrane region" description="Helical" evidence="7">
    <location>
        <begin position="420"/>
        <end position="440"/>
    </location>
</feature>
<evidence type="ECO:0000313" key="9">
    <source>
        <dbReference type="RefSeq" id="XP_015084552.1"/>
    </source>
</evidence>
<feature type="transmembrane region" description="Helical" evidence="7">
    <location>
        <begin position="112"/>
        <end position="134"/>
    </location>
</feature>
<reference evidence="9" key="2">
    <citation type="submission" date="2025-08" db="UniProtKB">
        <authorList>
            <consortium name="RefSeq"/>
        </authorList>
    </citation>
    <scope>IDENTIFICATION</scope>
</reference>
<feature type="transmembrane region" description="Helical" evidence="7">
    <location>
        <begin position="195"/>
        <end position="219"/>
    </location>
</feature>
<accession>A0ABM1HEV4</accession>